<dbReference type="InterPro" id="IPR017853">
    <property type="entry name" value="GH"/>
</dbReference>
<keyword evidence="4" id="KW-0136">Cellulose degradation</keyword>
<dbReference type="InterPro" id="IPR018120">
    <property type="entry name" value="Glyco_hydro_1_AS"/>
</dbReference>
<keyword evidence="5" id="KW-0119">Carbohydrate metabolism</keyword>
<dbReference type="GO" id="GO:0008422">
    <property type="term" value="F:beta-glucosidase activity"/>
    <property type="evidence" value="ECO:0007669"/>
    <property type="project" value="UniProtKB-EC"/>
</dbReference>
<protein>
    <recommendedName>
        <fullName evidence="2 9">Beta-glucosidase</fullName>
        <ecNumber evidence="2 9">3.2.1.21</ecNumber>
    </recommendedName>
</protein>
<evidence type="ECO:0000256" key="6">
    <source>
        <dbReference type="ARBA" id="ARBA00023295"/>
    </source>
</evidence>
<dbReference type="EC" id="3.2.1.21" evidence="2 9"/>
<dbReference type="PRINTS" id="PR00131">
    <property type="entry name" value="GLHYDRLASE1"/>
</dbReference>
<reference evidence="10 11" key="1">
    <citation type="submission" date="2023-07" db="EMBL/GenBank/DDBJ databases">
        <title>Genomic Encyclopedia of Type Strains, Phase IV (KMG-IV): sequencing the most valuable type-strain genomes for metagenomic binning, comparative biology and taxonomic classification.</title>
        <authorList>
            <person name="Goeker M."/>
        </authorList>
    </citation>
    <scope>NUCLEOTIDE SEQUENCE [LARGE SCALE GENOMIC DNA]</scope>
    <source>
        <strain evidence="10 11">DSM 45903</strain>
    </source>
</reference>
<evidence type="ECO:0000313" key="11">
    <source>
        <dbReference type="Proteomes" id="UP001185012"/>
    </source>
</evidence>
<evidence type="ECO:0000256" key="2">
    <source>
        <dbReference type="ARBA" id="ARBA00012744"/>
    </source>
</evidence>
<evidence type="ECO:0000256" key="4">
    <source>
        <dbReference type="ARBA" id="ARBA00023001"/>
    </source>
</evidence>
<dbReference type="PROSITE" id="PS00572">
    <property type="entry name" value="GLYCOSYL_HYDROL_F1_1"/>
    <property type="match status" value="1"/>
</dbReference>
<organism evidence="10 11">
    <name type="scientific">Desmospora profundinema</name>
    <dbReference type="NCBI Taxonomy" id="1571184"/>
    <lineage>
        <taxon>Bacteria</taxon>
        <taxon>Bacillati</taxon>
        <taxon>Bacillota</taxon>
        <taxon>Bacilli</taxon>
        <taxon>Bacillales</taxon>
        <taxon>Thermoactinomycetaceae</taxon>
        <taxon>Desmospora</taxon>
    </lineage>
</organism>
<keyword evidence="11" id="KW-1185">Reference proteome</keyword>
<evidence type="ECO:0000313" key="10">
    <source>
        <dbReference type="EMBL" id="MDR6226749.1"/>
    </source>
</evidence>
<evidence type="ECO:0000256" key="3">
    <source>
        <dbReference type="ARBA" id="ARBA00022801"/>
    </source>
</evidence>
<evidence type="ECO:0000256" key="9">
    <source>
        <dbReference type="RuleBase" id="RU361175"/>
    </source>
</evidence>
<keyword evidence="3 9" id="KW-0378">Hydrolase</keyword>
<comment type="catalytic activity">
    <reaction evidence="9">
        <text>Hydrolysis of terminal, non-reducing beta-D-glucosyl residues with release of beta-D-glucose.</text>
        <dbReference type="EC" id="3.2.1.21"/>
    </reaction>
</comment>
<feature type="active site" description="Nucleophile" evidence="8">
    <location>
        <position position="344"/>
    </location>
</feature>
<comment type="caution">
    <text evidence="10">The sequence shown here is derived from an EMBL/GenBank/DDBJ whole genome shotgun (WGS) entry which is preliminary data.</text>
</comment>
<dbReference type="SUPFAM" id="SSF51445">
    <property type="entry name" value="(Trans)glycosidases"/>
    <property type="match status" value="1"/>
</dbReference>
<dbReference type="InterPro" id="IPR001360">
    <property type="entry name" value="Glyco_hydro_1"/>
</dbReference>
<dbReference type="PANTHER" id="PTHR10353">
    <property type="entry name" value="GLYCOSYL HYDROLASE"/>
    <property type="match status" value="1"/>
</dbReference>
<dbReference type="NCBIfam" id="TIGR03356">
    <property type="entry name" value="BGL"/>
    <property type="match status" value="1"/>
</dbReference>
<accession>A0ABU1IRF9</accession>
<keyword evidence="6 9" id="KW-0326">Glycosidase</keyword>
<dbReference type="PANTHER" id="PTHR10353:SF36">
    <property type="entry name" value="LP05116P"/>
    <property type="match status" value="1"/>
</dbReference>
<evidence type="ECO:0000256" key="8">
    <source>
        <dbReference type="PROSITE-ProRule" id="PRU10055"/>
    </source>
</evidence>
<dbReference type="EMBL" id="JAVDQG010000006">
    <property type="protein sequence ID" value="MDR6226749.1"/>
    <property type="molecule type" value="Genomic_DNA"/>
</dbReference>
<dbReference type="Gene3D" id="3.20.20.80">
    <property type="entry name" value="Glycosidases"/>
    <property type="match status" value="1"/>
</dbReference>
<dbReference type="Proteomes" id="UP001185012">
    <property type="component" value="Unassembled WGS sequence"/>
</dbReference>
<comment type="similarity">
    <text evidence="1 9">Belongs to the glycosyl hydrolase 1 family.</text>
</comment>
<keyword evidence="7" id="KW-0624">Polysaccharide degradation</keyword>
<evidence type="ECO:0000256" key="7">
    <source>
        <dbReference type="ARBA" id="ARBA00023326"/>
    </source>
</evidence>
<dbReference type="Pfam" id="PF00232">
    <property type="entry name" value="Glyco_hydro_1"/>
    <property type="match status" value="1"/>
</dbReference>
<evidence type="ECO:0000256" key="1">
    <source>
        <dbReference type="ARBA" id="ARBA00010838"/>
    </source>
</evidence>
<gene>
    <name evidence="10" type="ORF">JOE21_002759</name>
</gene>
<evidence type="ECO:0000256" key="5">
    <source>
        <dbReference type="ARBA" id="ARBA00023277"/>
    </source>
</evidence>
<proteinExistence type="inferred from homology"/>
<dbReference type="InterPro" id="IPR017736">
    <property type="entry name" value="Glyco_hydro_1_beta-glucosidase"/>
</dbReference>
<name>A0ABU1IRF9_9BACL</name>
<sequence>MATSSFQIEGAVDRDGRGESIWDRFGKVPGKIDNGDTGDVACSHYDRYRDDVQLMKELSVQSYRFSVSWPRIFPEGKGRPNQKGMDFYKSLVDQLLQAGITPMLTCYHWDLPQALQERGGWLNRDTIDRFLEYVTHLYRELGDVVPSWITHNEPWVVSYLGYGNGIHAPGIQDFSSSLKAAHHLLLSHGKAVSAFRQLGPKDGEIGISLNLTSSYPADDSEECRDAARKWDGFINRWYLDPLFKGKYPADMVDYYAAGGWFGPDTPEEEMDAISQPIDFLGINYYSRATLRPGDSGDPACLGVEHVSTGRPVTAMGWEIDPQGLYDLLKRLRRDYGETPIIITENGAAFEDQRKEDDTIQDESRVRYIHDHLKACHRALADQVPLKGYYAWSFMDNFEWAFGYQKRFGLVHVDYETQKRTPKNSAWWYKQVMENNGV</sequence>